<dbReference type="EMBL" id="JACCFM010000001">
    <property type="protein sequence ID" value="NYJ19176.1"/>
    <property type="molecule type" value="Genomic_DNA"/>
</dbReference>
<sequence length="102" mass="10660">MSMQGSEEVIEAAAKALSDNAAAANGATSVWYRLSEARKDDYREYAHAVAPILIAEGVRLAREAVEYSTPALAVPPALAGGWVMGNRGALAAIDALGKDETK</sequence>
<name>A0A7Z0J5I3_9MICO</name>
<organism evidence="1 2">
    <name type="scientific">Glaciibacter psychrotolerans</name>
    <dbReference type="NCBI Taxonomy" id="670054"/>
    <lineage>
        <taxon>Bacteria</taxon>
        <taxon>Bacillati</taxon>
        <taxon>Actinomycetota</taxon>
        <taxon>Actinomycetes</taxon>
        <taxon>Micrococcales</taxon>
        <taxon>Microbacteriaceae</taxon>
        <taxon>Glaciibacter</taxon>
    </lineage>
</organism>
<protein>
    <submittedName>
        <fullName evidence="1">Uncharacterized protein</fullName>
    </submittedName>
</protein>
<evidence type="ECO:0000313" key="2">
    <source>
        <dbReference type="Proteomes" id="UP000537260"/>
    </source>
</evidence>
<dbReference type="AlphaFoldDB" id="A0A7Z0J5I3"/>
<dbReference type="Proteomes" id="UP000537260">
    <property type="component" value="Unassembled WGS sequence"/>
</dbReference>
<dbReference type="RefSeq" id="WP_179577979.1">
    <property type="nucleotide sequence ID" value="NZ_JACCFM010000001.1"/>
</dbReference>
<gene>
    <name evidence="1" type="ORF">HNR05_000967</name>
</gene>
<comment type="caution">
    <text evidence="1">The sequence shown here is derived from an EMBL/GenBank/DDBJ whole genome shotgun (WGS) entry which is preliminary data.</text>
</comment>
<keyword evidence="2" id="KW-1185">Reference proteome</keyword>
<reference evidence="1 2" key="1">
    <citation type="submission" date="2020-07" db="EMBL/GenBank/DDBJ databases">
        <title>Sequencing the genomes of 1000 actinobacteria strains.</title>
        <authorList>
            <person name="Klenk H.-P."/>
        </authorList>
    </citation>
    <scope>NUCLEOTIDE SEQUENCE [LARGE SCALE GENOMIC DNA]</scope>
    <source>
        <strain evidence="1 2">LI1</strain>
    </source>
</reference>
<accession>A0A7Z0J5I3</accession>
<evidence type="ECO:0000313" key="1">
    <source>
        <dbReference type="EMBL" id="NYJ19176.1"/>
    </source>
</evidence>
<proteinExistence type="predicted"/>